<accession>A0ABN6PCN8</accession>
<evidence type="ECO:0000256" key="1">
    <source>
        <dbReference type="SAM" id="MobiDB-lite"/>
    </source>
</evidence>
<organism evidence="2 3">
    <name type="scientific">Methanothermobacter tenebrarum</name>
    <dbReference type="NCBI Taxonomy" id="680118"/>
    <lineage>
        <taxon>Archaea</taxon>
        <taxon>Methanobacteriati</taxon>
        <taxon>Methanobacteriota</taxon>
        <taxon>Methanomada group</taxon>
        <taxon>Methanobacteria</taxon>
        <taxon>Methanobacteriales</taxon>
        <taxon>Methanobacteriaceae</taxon>
        <taxon>Methanothermobacter</taxon>
    </lineage>
</organism>
<sequence>MIRKNLVVRVDSSNMLAYKAENAGKRAVKVNPKGTSKGLTPNNPYQDPHIRHQNTRLGAGTAPKPAKNPLLSIPCFGRGCWASFIIETGNPSHHGGVVHQ</sequence>
<dbReference type="Proteomes" id="UP000831817">
    <property type="component" value="Chromosome"/>
</dbReference>
<dbReference type="EMBL" id="AP025698">
    <property type="protein sequence ID" value="BDH79238.1"/>
    <property type="molecule type" value="Genomic_DNA"/>
</dbReference>
<feature type="region of interest" description="Disordered" evidence="1">
    <location>
        <begin position="30"/>
        <end position="65"/>
    </location>
</feature>
<name>A0ABN6PCN8_9EURY</name>
<proteinExistence type="predicted"/>
<reference evidence="2 3" key="1">
    <citation type="submission" date="2022-04" db="EMBL/GenBank/DDBJ databases">
        <title>Complete genome of Methanothermobacter tenebrarum strain RMAS.</title>
        <authorList>
            <person name="Nakamura K."/>
            <person name="Oshima K."/>
            <person name="Hattori M."/>
            <person name="Kamagata Y."/>
            <person name="Takamizawa K."/>
        </authorList>
    </citation>
    <scope>NUCLEOTIDE SEQUENCE [LARGE SCALE GENOMIC DNA]</scope>
    <source>
        <strain evidence="2 3">RMAS</strain>
    </source>
</reference>
<keyword evidence="3" id="KW-1185">Reference proteome</keyword>
<gene>
    <name evidence="2" type="ORF">MTTB_06170</name>
</gene>
<evidence type="ECO:0000313" key="2">
    <source>
        <dbReference type="EMBL" id="BDH79238.1"/>
    </source>
</evidence>
<feature type="compositionally biased region" description="Polar residues" evidence="1">
    <location>
        <begin position="33"/>
        <end position="45"/>
    </location>
</feature>
<evidence type="ECO:0000313" key="3">
    <source>
        <dbReference type="Proteomes" id="UP000831817"/>
    </source>
</evidence>
<protein>
    <submittedName>
        <fullName evidence="2">Uncharacterized protein</fullName>
    </submittedName>
</protein>